<keyword evidence="12" id="KW-0472">Membrane</keyword>
<keyword evidence="3" id="KW-0479">Metal-binding</keyword>
<dbReference type="GO" id="GO:0009117">
    <property type="term" value="P:nucleotide metabolic process"/>
    <property type="evidence" value="ECO:0007669"/>
    <property type="project" value="UniProtKB-KW"/>
</dbReference>
<evidence type="ECO:0000256" key="1">
    <source>
        <dbReference type="ARBA" id="ARBA00001936"/>
    </source>
</evidence>
<dbReference type="Pfam" id="PF01931">
    <property type="entry name" value="NTPase_I-T"/>
    <property type="match status" value="1"/>
</dbReference>
<dbReference type="GO" id="GO:0000166">
    <property type="term" value="F:nucleotide binding"/>
    <property type="evidence" value="ECO:0007669"/>
    <property type="project" value="UniProtKB-KW"/>
</dbReference>
<dbReference type="VEuPathDB" id="FungiDB:H257_06844"/>
<sequence>MAATTTNLRLVVASKNPVKIGATRDGFEKSFPGHTFSISGVDVPSDVAAQPMTSRETLGGALNRLHAARALVPDADYWIGIEGGVEQTNFGGDAPAADVMEVFAWIVIEAADGTRGMGRTGSFFLPEAVVKLVVGGLELGHADDQVFGGSNSKQKTGSVGLLTQDRITRQSYYEHAETITFPPYTPTSSAVPRHNIPSLEASFPQQSWPNESVAALAAVAGVAATLLVVWVLQLRQKRAKVMTREGSDDSISPPDYVCAGSPIGTAVTLPASSSSYM</sequence>
<keyword evidence="12" id="KW-1133">Transmembrane helix</keyword>
<dbReference type="EMBL" id="MZMZ02003122">
    <property type="protein sequence ID" value="RQM22629.1"/>
    <property type="molecule type" value="Genomic_DNA"/>
</dbReference>
<dbReference type="GO" id="GO:0046872">
    <property type="term" value="F:metal ion binding"/>
    <property type="evidence" value="ECO:0007669"/>
    <property type="project" value="UniProtKB-KW"/>
</dbReference>
<evidence type="ECO:0000256" key="10">
    <source>
        <dbReference type="ARBA" id="ARBA00048174"/>
    </source>
</evidence>
<evidence type="ECO:0000259" key="13">
    <source>
        <dbReference type="Pfam" id="PF01931"/>
    </source>
</evidence>
<evidence type="ECO:0000256" key="7">
    <source>
        <dbReference type="ARBA" id="ARBA00023080"/>
    </source>
</evidence>
<proteinExistence type="predicted"/>
<evidence type="ECO:0000313" key="14">
    <source>
        <dbReference type="EMBL" id="RQM22629.1"/>
    </source>
</evidence>
<comment type="caution">
    <text evidence="14">The sequence shown here is derived from an EMBL/GenBank/DDBJ whole genome shotgun (WGS) entry which is preliminary data.</text>
</comment>
<evidence type="ECO:0000256" key="4">
    <source>
        <dbReference type="ARBA" id="ARBA00022741"/>
    </source>
</evidence>
<comment type="cofactor">
    <cofactor evidence="2">
        <name>Mg(2+)</name>
        <dbReference type="ChEBI" id="CHEBI:18420"/>
    </cofactor>
</comment>
<evidence type="ECO:0000313" key="15">
    <source>
        <dbReference type="Proteomes" id="UP000284702"/>
    </source>
</evidence>
<dbReference type="InterPro" id="IPR050299">
    <property type="entry name" value="YjjX_NTPase"/>
</dbReference>
<dbReference type="Proteomes" id="UP000284702">
    <property type="component" value="Unassembled WGS sequence"/>
</dbReference>
<dbReference type="Gene3D" id="3.90.950.10">
    <property type="match status" value="1"/>
</dbReference>
<dbReference type="InterPro" id="IPR026533">
    <property type="entry name" value="NTPase/PRRC1"/>
</dbReference>
<dbReference type="GO" id="GO:0006772">
    <property type="term" value="P:thiamine metabolic process"/>
    <property type="evidence" value="ECO:0007669"/>
    <property type="project" value="TreeGrafter"/>
</dbReference>
<dbReference type="FunFam" id="3.90.950.10:FF:000002">
    <property type="entry name" value="Inosine/xanthosine triphosphatase"/>
    <property type="match status" value="1"/>
</dbReference>
<comment type="catalytic activity">
    <reaction evidence="11">
        <text>XTP + H2O = XDP + phosphate + H(+)</text>
        <dbReference type="Rhea" id="RHEA:28406"/>
        <dbReference type="ChEBI" id="CHEBI:15377"/>
        <dbReference type="ChEBI" id="CHEBI:15378"/>
        <dbReference type="ChEBI" id="CHEBI:43474"/>
        <dbReference type="ChEBI" id="CHEBI:59884"/>
        <dbReference type="ChEBI" id="CHEBI:61314"/>
        <dbReference type="EC" id="3.6.1.73"/>
    </reaction>
</comment>
<dbReference type="EC" id="3.6.1.73" evidence="9"/>
<comment type="cofactor">
    <cofactor evidence="1">
        <name>Mn(2+)</name>
        <dbReference type="ChEBI" id="CHEBI:29035"/>
    </cofactor>
</comment>
<evidence type="ECO:0000256" key="11">
    <source>
        <dbReference type="ARBA" id="ARBA00048781"/>
    </source>
</evidence>
<evidence type="ECO:0000256" key="6">
    <source>
        <dbReference type="ARBA" id="ARBA00022842"/>
    </source>
</evidence>
<organism evidence="14 15">
    <name type="scientific">Aphanomyces astaci</name>
    <name type="common">Crayfish plague agent</name>
    <dbReference type="NCBI Taxonomy" id="112090"/>
    <lineage>
        <taxon>Eukaryota</taxon>
        <taxon>Sar</taxon>
        <taxon>Stramenopiles</taxon>
        <taxon>Oomycota</taxon>
        <taxon>Saprolegniomycetes</taxon>
        <taxon>Saprolegniales</taxon>
        <taxon>Verrucalvaceae</taxon>
        <taxon>Aphanomyces</taxon>
    </lineage>
</organism>
<dbReference type="AlphaFoldDB" id="A0A3R8D8S3"/>
<dbReference type="PANTHER" id="PTHR34699:SF2">
    <property type="entry name" value="NON-CANONICAL PURINE NTP PHOSPHATASE_PRRC1 DOMAIN-CONTAINING PROTEIN"/>
    <property type="match status" value="1"/>
</dbReference>
<name>A0A3R8D8S3_APHAT</name>
<reference evidence="14" key="1">
    <citation type="submission" date="2018-07" db="EMBL/GenBank/DDBJ databases">
        <title>Annotation of Aphanomyces astaci genome assembly.</title>
        <authorList>
            <person name="Studholme D.J."/>
        </authorList>
    </citation>
    <scope>NUCLEOTIDE SEQUENCE [LARGE SCALE GENOMIC DNA]</scope>
    <source>
        <strain evidence="14">Pc</strain>
    </source>
</reference>
<keyword evidence="15" id="KW-1185">Reference proteome</keyword>
<keyword evidence="6" id="KW-0460">Magnesium</keyword>
<evidence type="ECO:0000256" key="5">
    <source>
        <dbReference type="ARBA" id="ARBA00022801"/>
    </source>
</evidence>
<dbReference type="SUPFAM" id="SSF52972">
    <property type="entry name" value="ITPase-like"/>
    <property type="match status" value="1"/>
</dbReference>
<dbReference type="GO" id="GO:0103023">
    <property type="term" value="F:ITPase activity"/>
    <property type="evidence" value="ECO:0007669"/>
    <property type="project" value="UniProtKB-EC"/>
</dbReference>
<evidence type="ECO:0000256" key="9">
    <source>
        <dbReference type="ARBA" id="ARBA00038901"/>
    </source>
</evidence>
<keyword evidence="8" id="KW-0464">Manganese</keyword>
<evidence type="ECO:0000256" key="2">
    <source>
        <dbReference type="ARBA" id="ARBA00001946"/>
    </source>
</evidence>
<keyword evidence="7" id="KW-0546">Nucleotide metabolism</keyword>
<protein>
    <recommendedName>
        <fullName evidence="9">inosine/xanthosine triphosphatase</fullName>
        <ecNumber evidence="9">3.6.1.73</ecNumber>
    </recommendedName>
</protein>
<feature type="transmembrane region" description="Helical" evidence="12">
    <location>
        <begin position="213"/>
        <end position="232"/>
    </location>
</feature>
<keyword evidence="5" id="KW-0378">Hydrolase</keyword>
<evidence type="ECO:0000256" key="12">
    <source>
        <dbReference type="SAM" id="Phobius"/>
    </source>
</evidence>
<dbReference type="PANTHER" id="PTHR34699">
    <property type="match status" value="1"/>
</dbReference>
<evidence type="ECO:0000256" key="3">
    <source>
        <dbReference type="ARBA" id="ARBA00022723"/>
    </source>
</evidence>
<feature type="domain" description="Non-canonical purine NTP phosphatase/PRRC1" evidence="13">
    <location>
        <begin position="13"/>
        <end position="183"/>
    </location>
</feature>
<keyword evidence="12" id="KW-0812">Transmembrane</keyword>
<dbReference type="InterPro" id="IPR029001">
    <property type="entry name" value="ITPase-like_fam"/>
</dbReference>
<keyword evidence="4" id="KW-0547">Nucleotide-binding</keyword>
<accession>A0A3R8D8S3</accession>
<evidence type="ECO:0000256" key="8">
    <source>
        <dbReference type="ARBA" id="ARBA00023211"/>
    </source>
</evidence>
<gene>
    <name evidence="14" type="ORF">B5M09_003359</name>
</gene>
<comment type="catalytic activity">
    <reaction evidence="10">
        <text>ITP + H2O = IDP + phosphate + H(+)</text>
        <dbReference type="Rhea" id="RHEA:28330"/>
        <dbReference type="ChEBI" id="CHEBI:15377"/>
        <dbReference type="ChEBI" id="CHEBI:15378"/>
        <dbReference type="ChEBI" id="CHEBI:43474"/>
        <dbReference type="ChEBI" id="CHEBI:58280"/>
        <dbReference type="ChEBI" id="CHEBI:61402"/>
        <dbReference type="EC" id="3.6.1.73"/>
    </reaction>
</comment>